<evidence type="ECO:0000256" key="2">
    <source>
        <dbReference type="ARBA" id="ARBA00007590"/>
    </source>
</evidence>
<dbReference type="PANTHER" id="PTHR12668:SF43">
    <property type="entry name" value="TRANSMEMBRANE PROTEIN 14 HOMOLOG"/>
    <property type="match status" value="1"/>
</dbReference>
<evidence type="ECO:0000256" key="5">
    <source>
        <dbReference type="ARBA" id="ARBA00023136"/>
    </source>
</evidence>
<sequence length="165" mass="17610">MDDDYSRNPARGVEAGLERRPLSNPSLSSAIIFNVLFVLRPFRTPRDLYCTARCMQNIAFEGNLRIGMKMGDSVGLIYAGIIIVGGFVGYLKAGSTASLAAGLVFGGTAGFGAQFNNNPMLLAISSGLTLIMGSRFIQSGKVMPSGIVAILSLGMVIRCLLRYIH</sequence>
<dbReference type="InterPro" id="IPR005349">
    <property type="entry name" value="TMEM14"/>
</dbReference>
<feature type="transmembrane region" description="Helical" evidence="6">
    <location>
        <begin position="120"/>
        <end position="137"/>
    </location>
</feature>
<evidence type="ECO:0000256" key="1">
    <source>
        <dbReference type="ARBA" id="ARBA00004370"/>
    </source>
</evidence>
<dbReference type="AlphaFoldDB" id="A0A1I8F0Q3"/>
<dbReference type="GO" id="GO:0031966">
    <property type="term" value="C:mitochondrial membrane"/>
    <property type="evidence" value="ECO:0007669"/>
    <property type="project" value="TreeGrafter"/>
</dbReference>
<dbReference type="Gene3D" id="1.10.10.1740">
    <property type="entry name" value="Transmembrane protein 14-like"/>
    <property type="match status" value="1"/>
</dbReference>
<keyword evidence="5 6" id="KW-0472">Membrane</keyword>
<proteinExistence type="inferred from homology"/>
<dbReference type="STRING" id="6293.A0A1I8F0Q3"/>
<dbReference type="WBParaSite" id="maker-PairedContig_950-snap-gene-0.28-mRNA-1">
    <property type="protein sequence ID" value="maker-PairedContig_950-snap-gene-0.28-mRNA-1"/>
    <property type="gene ID" value="maker-PairedContig_950-snap-gene-0.28"/>
</dbReference>
<evidence type="ECO:0000256" key="3">
    <source>
        <dbReference type="ARBA" id="ARBA00022692"/>
    </source>
</evidence>
<feature type="transmembrane region" description="Helical" evidence="6">
    <location>
        <begin position="143"/>
        <end position="161"/>
    </location>
</feature>
<reference evidence="7" key="1">
    <citation type="submission" date="2016-11" db="UniProtKB">
        <authorList>
            <consortium name="WormBaseParasite"/>
        </authorList>
    </citation>
    <scope>IDENTIFICATION</scope>
    <source>
        <strain evidence="7">pt0022</strain>
    </source>
</reference>
<dbReference type="GO" id="GO:0070453">
    <property type="term" value="P:regulation of heme biosynthetic process"/>
    <property type="evidence" value="ECO:0007669"/>
    <property type="project" value="TreeGrafter"/>
</dbReference>
<organism evidence="7">
    <name type="scientific">Wuchereria bancrofti</name>
    <dbReference type="NCBI Taxonomy" id="6293"/>
    <lineage>
        <taxon>Eukaryota</taxon>
        <taxon>Metazoa</taxon>
        <taxon>Ecdysozoa</taxon>
        <taxon>Nematoda</taxon>
        <taxon>Chromadorea</taxon>
        <taxon>Rhabditida</taxon>
        <taxon>Spirurina</taxon>
        <taxon>Spiruromorpha</taxon>
        <taxon>Filarioidea</taxon>
        <taxon>Onchocercidae</taxon>
        <taxon>Wuchereria</taxon>
    </lineage>
</organism>
<name>A0A1I8F0Q3_WUCBA</name>
<evidence type="ECO:0000256" key="4">
    <source>
        <dbReference type="ARBA" id="ARBA00022989"/>
    </source>
</evidence>
<dbReference type="PANTHER" id="PTHR12668">
    <property type="entry name" value="TRANSMEMBRANE PROTEIN 14, 15"/>
    <property type="match status" value="1"/>
</dbReference>
<keyword evidence="4 6" id="KW-1133">Transmembrane helix</keyword>
<evidence type="ECO:0000256" key="6">
    <source>
        <dbReference type="SAM" id="Phobius"/>
    </source>
</evidence>
<dbReference type="Pfam" id="PF03647">
    <property type="entry name" value="Tmemb_14"/>
    <property type="match status" value="1"/>
</dbReference>
<feature type="transmembrane region" description="Helical" evidence="6">
    <location>
        <begin position="97"/>
        <end position="113"/>
    </location>
</feature>
<feature type="transmembrane region" description="Helical" evidence="6">
    <location>
        <begin position="74"/>
        <end position="91"/>
    </location>
</feature>
<keyword evidence="3 6" id="KW-0812">Transmembrane</keyword>
<comment type="subcellular location">
    <subcellularLocation>
        <location evidence="1">Membrane</location>
    </subcellularLocation>
</comment>
<evidence type="ECO:0000313" key="7">
    <source>
        <dbReference type="WBParaSite" id="maker-PairedContig_950-snap-gene-0.28-mRNA-1"/>
    </source>
</evidence>
<accession>A0A1I8F0Q3</accession>
<protein>
    <recommendedName>
        <fullName evidence="8">Transmembrane protein 14C</fullName>
    </recommendedName>
</protein>
<comment type="similarity">
    <text evidence="2">Belongs to the TMEM14 family.</text>
</comment>
<evidence type="ECO:0008006" key="8">
    <source>
        <dbReference type="Google" id="ProtNLM"/>
    </source>
</evidence>
<dbReference type="InterPro" id="IPR044890">
    <property type="entry name" value="TMEM14_sf"/>
</dbReference>